<sequence>MALSKLFVDTGLPRTNRDSRRMPTARAIPLLDLGLLPGGLLADRRAPPADPLLAKGAGP</sequence>
<protein>
    <submittedName>
        <fullName evidence="1">Uncharacterized protein</fullName>
    </submittedName>
</protein>
<dbReference type="RefSeq" id="WP_045583189.1">
    <property type="nucleotide sequence ID" value="NZ_CP012402.1"/>
</dbReference>
<keyword evidence="2" id="KW-1185">Reference proteome</keyword>
<reference evidence="2" key="1">
    <citation type="submission" date="2015-08" db="EMBL/GenBank/DDBJ databases">
        <title>Complete Genome Sequence of Azospirillum thiophilum BV-S.</title>
        <authorList>
            <person name="Fomenkov A."/>
            <person name="Vincze T."/>
            <person name="Grabovich M."/>
            <person name="Dubinina G."/>
            <person name="Orlova M."/>
            <person name="Belousova E."/>
            <person name="Roberts R.J."/>
        </authorList>
    </citation>
    <scope>NUCLEOTIDE SEQUENCE [LARGE SCALE GENOMIC DNA]</scope>
    <source>
        <strain evidence="2">BV-S</strain>
    </source>
</reference>
<dbReference type="EMBL" id="CP012402">
    <property type="protein sequence ID" value="ALG72586.1"/>
    <property type="molecule type" value="Genomic_DNA"/>
</dbReference>
<evidence type="ECO:0000313" key="2">
    <source>
        <dbReference type="Proteomes" id="UP000069935"/>
    </source>
</evidence>
<dbReference type="Proteomes" id="UP000069935">
    <property type="component" value="Chromosome 2"/>
</dbReference>
<gene>
    <name evidence="1" type="ORF">AL072_16150</name>
</gene>
<accession>A0AAC8W087</accession>
<dbReference type="KEGG" id="ati:AL072_16150"/>
<proteinExistence type="predicted"/>
<name>A0AAC8W087_9PROT</name>
<organism evidence="1 2">
    <name type="scientific">Azospirillum thiophilum</name>
    <dbReference type="NCBI Taxonomy" id="528244"/>
    <lineage>
        <taxon>Bacteria</taxon>
        <taxon>Pseudomonadati</taxon>
        <taxon>Pseudomonadota</taxon>
        <taxon>Alphaproteobacteria</taxon>
        <taxon>Rhodospirillales</taxon>
        <taxon>Azospirillaceae</taxon>
        <taxon>Azospirillum</taxon>
    </lineage>
</organism>
<dbReference type="AlphaFoldDB" id="A0AAC8W087"/>
<reference evidence="1 2" key="2">
    <citation type="journal article" date="2016" name="Genome Announc.">
        <title>Complete Genome Sequence of a Strain of Azospirillum thiophilum Isolated from a Sulfide Spring.</title>
        <authorList>
            <person name="Fomenkov A."/>
            <person name="Vincze T."/>
            <person name="Grabovich M."/>
            <person name="Anton B.P."/>
            <person name="Dubinina G."/>
            <person name="Orlova M."/>
            <person name="Belousova E."/>
            <person name="Roberts R.J."/>
        </authorList>
    </citation>
    <scope>NUCLEOTIDE SEQUENCE [LARGE SCALE GENOMIC DNA]</scope>
    <source>
        <strain evidence="1 2">BV-S</strain>
    </source>
</reference>
<evidence type="ECO:0000313" key="1">
    <source>
        <dbReference type="EMBL" id="ALG72586.1"/>
    </source>
</evidence>